<evidence type="ECO:0000259" key="3">
    <source>
        <dbReference type="Pfam" id="PF10988"/>
    </source>
</evidence>
<reference evidence="4 5" key="1">
    <citation type="submission" date="2024-02" db="EMBL/GenBank/DDBJ databases">
        <title>A Gaetbulibacter species isolated from tidal flats and genomic insights of their niches.</title>
        <authorList>
            <person name="Ye Y."/>
        </authorList>
    </citation>
    <scope>NUCLEOTIDE SEQUENCE [LARGE SCALE GENOMIC DNA]</scope>
    <source>
        <strain evidence="4 5">KEM-8</strain>
    </source>
</reference>
<organism evidence="4 5">
    <name type="scientific">Gaetbulibacter aquiaggeris</name>
    <dbReference type="NCBI Taxonomy" id="1735373"/>
    <lineage>
        <taxon>Bacteria</taxon>
        <taxon>Pseudomonadati</taxon>
        <taxon>Bacteroidota</taxon>
        <taxon>Flavobacteriia</taxon>
        <taxon>Flavobacteriales</taxon>
        <taxon>Flavobacteriaceae</taxon>
        <taxon>Gaetbulibacter</taxon>
    </lineage>
</organism>
<feature type="chain" id="PRO_5046598859" evidence="2">
    <location>
        <begin position="22"/>
        <end position="241"/>
    </location>
</feature>
<dbReference type="RefSeq" id="WP_395439138.1">
    <property type="nucleotide sequence ID" value="NZ_JBAWKC010000005.1"/>
</dbReference>
<keyword evidence="5" id="KW-1185">Reference proteome</keyword>
<sequence>MTTLIKILVTSLLSLSLFSCNFDMNFTGVKGNGNIQLENRTLNQSFNTIKASQGLEVYVTQGNEESIVIEADENLLELIKTEVKDNELRIYAEKNIGYAASKKIMVTFKEVSKITSTSGSDVISTNTITSDYLELNTSSGSDMKLTVNTSTLHCNSSSGSDLKLSGNTEKLVADASSGSDIKASELMAVSSQVKATSGADITVNTAKELTADANSGGDIKYYGNPDIINKTDSHSGSISKQ</sequence>
<dbReference type="Proteomes" id="UP001610104">
    <property type="component" value="Unassembled WGS sequence"/>
</dbReference>
<dbReference type="Pfam" id="PF10988">
    <property type="entry name" value="DUF2807"/>
    <property type="match status" value="1"/>
</dbReference>
<evidence type="ECO:0000313" key="4">
    <source>
        <dbReference type="EMBL" id="MFH6769916.1"/>
    </source>
</evidence>
<evidence type="ECO:0000256" key="1">
    <source>
        <dbReference type="SAM" id="MobiDB-lite"/>
    </source>
</evidence>
<feature type="domain" description="Putative auto-transporter adhesin head GIN" evidence="3">
    <location>
        <begin position="46"/>
        <end position="225"/>
    </location>
</feature>
<feature type="region of interest" description="Disordered" evidence="1">
    <location>
        <begin position="222"/>
        <end position="241"/>
    </location>
</feature>
<accession>A0ABW7MSS3</accession>
<dbReference type="EMBL" id="JBAWKC010000005">
    <property type="protein sequence ID" value="MFH6769916.1"/>
    <property type="molecule type" value="Genomic_DNA"/>
</dbReference>
<keyword evidence="2" id="KW-0732">Signal</keyword>
<feature type="signal peptide" evidence="2">
    <location>
        <begin position="1"/>
        <end position="21"/>
    </location>
</feature>
<dbReference type="PROSITE" id="PS51257">
    <property type="entry name" value="PROKAR_LIPOPROTEIN"/>
    <property type="match status" value="1"/>
</dbReference>
<gene>
    <name evidence="4" type="ORF">V8G56_14275</name>
</gene>
<name>A0ABW7MSS3_9FLAO</name>
<dbReference type="InterPro" id="IPR021255">
    <property type="entry name" value="DUF2807"/>
</dbReference>
<dbReference type="Gene3D" id="2.160.20.120">
    <property type="match status" value="1"/>
</dbReference>
<proteinExistence type="predicted"/>
<comment type="caution">
    <text evidence="4">The sequence shown here is derived from an EMBL/GenBank/DDBJ whole genome shotgun (WGS) entry which is preliminary data.</text>
</comment>
<protein>
    <submittedName>
        <fullName evidence="4">Head GIN domain-containing protein</fullName>
    </submittedName>
</protein>
<evidence type="ECO:0000256" key="2">
    <source>
        <dbReference type="SAM" id="SignalP"/>
    </source>
</evidence>
<evidence type="ECO:0000313" key="5">
    <source>
        <dbReference type="Proteomes" id="UP001610104"/>
    </source>
</evidence>